<evidence type="ECO:0000313" key="3">
    <source>
        <dbReference type="Proteomes" id="UP000800039"/>
    </source>
</evidence>
<organism evidence="2 3">
    <name type="scientific">Cucurbitaria berberidis CBS 394.84</name>
    <dbReference type="NCBI Taxonomy" id="1168544"/>
    <lineage>
        <taxon>Eukaryota</taxon>
        <taxon>Fungi</taxon>
        <taxon>Dikarya</taxon>
        <taxon>Ascomycota</taxon>
        <taxon>Pezizomycotina</taxon>
        <taxon>Dothideomycetes</taxon>
        <taxon>Pleosporomycetidae</taxon>
        <taxon>Pleosporales</taxon>
        <taxon>Pleosporineae</taxon>
        <taxon>Cucurbitariaceae</taxon>
        <taxon>Cucurbitaria</taxon>
    </lineage>
</organism>
<proteinExistence type="predicted"/>
<name>A0A9P4GJL3_9PLEO</name>
<reference evidence="2" key="1">
    <citation type="submission" date="2020-01" db="EMBL/GenBank/DDBJ databases">
        <authorList>
            <consortium name="DOE Joint Genome Institute"/>
            <person name="Haridas S."/>
            <person name="Albert R."/>
            <person name="Binder M."/>
            <person name="Bloem J."/>
            <person name="Labutti K."/>
            <person name="Salamov A."/>
            <person name="Andreopoulos B."/>
            <person name="Baker S.E."/>
            <person name="Barry K."/>
            <person name="Bills G."/>
            <person name="Bluhm B.H."/>
            <person name="Cannon C."/>
            <person name="Castanera R."/>
            <person name="Culley D.E."/>
            <person name="Daum C."/>
            <person name="Ezra D."/>
            <person name="Gonzalez J.B."/>
            <person name="Henrissat B."/>
            <person name="Kuo A."/>
            <person name="Liang C."/>
            <person name="Lipzen A."/>
            <person name="Lutzoni F."/>
            <person name="Magnuson J."/>
            <person name="Mondo S."/>
            <person name="Nolan M."/>
            <person name="Ohm R."/>
            <person name="Pangilinan J."/>
            <person name="Park H.-J."/>
            <person name="Ramirez L."/>
            <person name="Alfaro M."/>
            <person name="Sun H."/>
            <person name="Tritt A."/>
            <person name="Yoshinaga Y."/>
            <person name="Zwiers L.-H."/>
            <person name="Turgeon B.G."/>
            <person name="Goodwin S.B."/>
            <person name="Spatafora J.W."/>
            <person name="Crous P.W."/>
            <person name="Grigoriev I.V."/>
        </authorList>
    </citation>
    <scope>NUCLEOTIDE SEQUENCE</scope>
    <source>
        <strain evidence="2">CBS 394.84</strain>
    </source>
</reference>
<dbReference type="EMBL" id="ML976615">
    <property type="protein sequence ID" value="KAF1847458.1"/>
    <property type="molecule type" value="Genomic_DNA"/>
</dbReference>
<feature type="domain" description="MaoC-like" evidence="1">
    <location>
        <begin position="190"/>
        <end position="281"/>
    </location>
</feature>
<sequence>MVIIGKSLFRAITRVLGLSSTKRTSQELTLDSPFQLFQEDEARYRCAIGLNGGTTTPIEPIHLVILLSAVTEPAMLLLLTSRICPISPLGAVNVRNRFELLRPDLCNLSSFRAPNRAILSARVHSEPRSVKRGLEYDLEVSILVPNDDGEGNVSVFRQVFTMLEFGKVEVSRAEGQSRDKKTSVEERQSSELAVHMSFSSSDPLRWAALCKDYNLIHLSGIAARLFGLPGKLAHGNHVVAKALRSLLETRSIQSKDNAPAWMEVHFKRPVVVPAKLHVESFLNSATTTGFAITHNGRSCVTAEYGIL</sequence>
<dbReference type="GeneID" id="63848094"/>
<dbReference type="InterPro" id="IPR029069">
    <property type="entry name" value="HotDog_dom_sf"/>
</dbReference>
<protein>
    <recommendedName>
        <fullName evidence="1">MaoC-like domain-containing protein</fullName>
    </recommendedName>
</protein>
<dbReference type="InterPro" id="IPR002539">
    <property type="entry name" value="MaoC-like_dom"/>
</dbReference>
<dbReference type="Proteomes" id="UP000800039">
    <property type="component" value="Unassembled WGS sequence"/>
</dbReference>
<accession>A0A9P4GJL3</accession>
<dbReference type="RefSeq" id="XP_040790021.1">
    <property type="nucleotide sequence ID" value="XM_040930842.1"/>
</dbReference>
<evidence type="ECO:0000313" key="2">
    <source>
        <dbReference type="EMBL" id="KAF1847458.1"/>
    </source>
</evidence>
<dbReference type="Gene3D" id="3.10.129.10">
    <property type="entry name" value="Hotdog Thioesterase"/>
    <property type="match status" value="1"/>
</dbReference>
<dbReference type="OrthoDB" id="533830at2759"/>
<comment type="caution">
    <text evidence="2">The sequence shown here is derived from an EMBL/GenBank/DDBJ whole genome shotgun (WGS) entry which is preliminary data.</text>
</comment>
<gene>
    <name evidence="2" type="ORF">K460DRAFT_332458</name>
</gene>
<dbReference type="SUPFAM" id="SSF54637">
    <property type="entry name" value="Thioesterase/thiol ester dehydrase-isomerase"/>
    <property type="match status" value="1"/>
</dbReference>
<dbReference type="PANTHER" id="PTHR43841:SF1">
    <property type="entry name" value="3-HYDROXYACYL-THIOESTER DEHYDRATASE X"/>
    <property type="match status" value="1"/>
</dbReference>
<keyword evidence="3" id="KW-1185">Reference proteome</keyword>
<dbReference type="Pfam" id="PF01575">
    <property type="entry name" value="MaoC_dehydratas"/>
    <property type="match status" value="1"/>
</dbReference>
<evidence type="ECO:0000259" key="1">
    <source>
        <dbReference type="Pfam" id="PF01575"/>
    </source>
</evidence>
<dbReference type="PANTHER" id="PTHR43841">
    <property type="entry name" value="3-HYDROXYACYL-THIOESTER DEHYDRATASE HTDX-RELATED"/>
    <property type="match status" value="1"/>
</dbReference>
<dbReference type="AlphaFoldDB" id="A0A9P4GJL3"/>